<comment type="similarity">
    <text evidence="1">Belongs to the LysR transcriptional regulatory family.</text>
</comment>
<dbReference type="Gene3D" id="1.10.10.10">
    <property type="entry name" value="Winged helix-like DNA-binding domain superfamily/Winged helix DNA-binding domain"/>
    <property type="match status" value="1"/>
</dbReference>
<dbReference type="InterPro" id="IPR036390">
    <property type="entry name" value="WH_DNA-bd_sf"/>
</dbReference>
<protein>
    <submittedName>
        <fullName evidence="7">Hydrogen peroxide-inducible genes activator</fullName>
    </submittedName>
</protein>
<dbReference type="Gene3D" id="3.40.190.10">
    <property type="entry name" value="Periplasmic binding protein-like II"/>
    <property type="match status" value="2"/>
</dbReference>
<dbReference type="Proteomes" id="UP001220530">
    <property type="component" value="Chromosome"/>
</dbReference>
<dbReference type="CDD" id="cd08411">
    <property type="entry name" value="PBP2_OxyR"/>
    <property type="match status" value="1"/>
</dbReference>
<name>A0ABY7YR87_9HYPH</name>
<keyword evidence="5" id="KW-0804">Transcription</keyword>
<dbReference type="RefSeq" id="WP_282220235.1">
    <property type="nucleotide sequence ID" value="NZ_CP118246.1"/>
</dbReference>
<gene>
    <name evidence="7" type="ORF">PSQ19_07380</name>
</gene>
<keyword evidence="3" id="KW-0238">DNA-binding</keyword>
<dbReference type="EMBL" id="CP118246">
    <property type="protein sequence ID" value="WDR03848.1"/>
    <property type="molecule type" value="Genomic_DNA"/>
</dbReference>
<evidence type="ECO:0000313" key="8">
    <source>
        <dbReference type="Proteomes" id="UP001220530"/>
    </source>
</evidence>
<organism evidence="7 8">
    <name type="scientific">Devosia algicola</name>
    <dbReference type="NCBI Taxonomy" id="3026418"/>
    <lineage>
        <taxon>Bacteria</taxon>
        <taxon>Pseudomonadati</taxon>
        <taxon>Pseudomonadota</taxon>
        <taxon>Alphaproteobacteria</taxon>
        <taxon>Hyphomicrobiales</taxon>
        <taxon>Devosiaceae</taxon>
        <taxon>Devosia</taxon>
    </lineage>
</organism>
<evidence type="ECO:0000256" key="2">
    <source>
        <dbReference type="ARBA" id="ARBA00023015"/>
    </source>
</evidence>
<keyword evidence="4" id="KW-0010">Activator</keyword>
<evidence type="ECO:0000256" key="3">
    <source>
        <dbReference type="ARBA" id="ARBA00023125"/>
    </source>
</evidence>
<accession>A0ABY7YR87</accession>
<sequence>MTLSLKQFRYAIAIAETGHFGRAAVQCHISQPAMSQQIQLIEAQCGTLLFDRSNRAVQLTPFGREFIDRAQQVIEAADAVEAFVAGQDGSPHHPIRFGLIPTVAPYLLPDIFPALADRLPGVKFMVSESRTDALLTGLYEGNVDLALIATEPPENGPALTSAPLFLDPFVLATAANQTSSSPIALADVAPETILLLDEGHCLRDQAIAACHLDGTGGGRTFAATSLSTIVEFVAHGQGVTLLPRISLRKETASARIAIHELEAPGAGRQLLLVWRQATPFATVFHQIAETIRETRPPPT</sequence>
<feature type="domain" description="HTH lysR-type" evidence="6">
    <location>
        <begin position="3"/>
        <end position="60"/>
    </location>
</feature>
<dbReference type="PROSITE" id="PS50931">
    <property type="entry name" value="HTH_LYSR"/>
    <property type="match status" value="1"/>
</dbReference>
<evidence type="ECO:0000313" key="7">
    <source>
        <dbReference type="EMBL" id="WDR03848.1"/>
    </source>
</evidence>
<dbReference type="InterPro" id="IPR000847">
    <property type="entry name" value="LysR_HTH_N"/>
</dbReference>
<keyword evidence="8" id="KW-1185">Reference proteome</keyword>
<keyword evidence="2" id="KW-0805">Transcription regulation</keyword>
<dbReference type="SUPFAM" id="SSF53850">
    <property type="entry name" value="Periplasmic binding protein-like II"/>
    <property type="match status" value="1"/>
</dbReference>
<dbReference type="PRINTS" id="PR00039">
    <property type="entry name" value="HTHLYSR"/>
</dbReference>
<proteinExistence type="inferred from homology"/>
<evidence type="ECO:0000256" key="4">
    <source>
        <dbReference type="ARBA" id="ARBA00023159"/>
    </source>
</evidence>
<evidence type="ECO:0000256" key="5">
    <source>
        <dbReference type="ARBA" id="ARBA00023163"/>
    </source>
</evidence>
<dbReference type="InterPro" id="IPR005119">
    <property type="entry name" value="LysR_subst-bd"/>
</dbReference>
<evidence type="ECO:0000259" key="6">
    <source>
        <dbReference type="PROSITE" id="PS50931"/>
    </source>
</evidence>
<dbReference type="Pfam" id="PF00126">
    <property type="entry name" value="HTH_1"/>
    <property type="match status" value="1"/>
</dbReference>
<dbReference type="Pfam" id="PF03466">
    <property type="entry name" value="LysR_substrate"/>
    <property type="match status" value="1"/>
</dbReference>
<reference evidence="7 8" key="1">
    <citation type="submission" date="2023-02" db="EMBL/GenBank/DDBJ databases">
        <title>Devosia algicola sp. nov., isolated from the phycosphere of marine algae.</title>
        <authorList>
            <person name="Kim J.M."/>
            <person name="Lee J.K."/>
            <person name="Choi B.J."/>
            <person name="Bayburt H."/>
            <person name="Jeon C.O."/>
        </authorList>
    </citation>
    <scope>NUCLEOTIDE SEQUENCE [LARGE SCALE GENOMIC DNA]</scope>
    <source>
        <strain evidence="7 8">G20-9</strain>
    </source>
</reference>
<dbReference type="PANTHER" id="PTHR30346:SF26">
    <property type="entry name" value="HYDROGEN PEROXIDE-INDUCIBLE GENES ACTIVATOR"/>
    <property type="match status" value="1"/>
</dbReference>
<dbReference type="PANTHER" id="PTHR30346">
    <property type="entry name" value="TRANSCRIPTIONAL DUAL REGULATOR HCAR-RELATED"/>
    <property type="match status" value="1"/>
</dbReference>
<dbReference type="SUPFAM" id="SSF46785">
    <property type="entry name" value="Winged helix' DNA-binding domain"/>
    <property type="match status" value="1"/>
</dbReference>
<evidence type="ECO:0000256" key="1">
    <source>
        <dbReference type="ARBA" id="ARBA00009437"/>
    </source>
</evidence>
<dbReference type="InterPro" id="IPR036388">
    <property type="entry name" value="WH-like_DNA-bd_sf"/>
</dbReference>